<dbReference type="InterPro" id="IPR010982">
    <property type="entry name" value="Lambda_DNA-bd_dom_sf"/>
</dbReference>
<comment type="caution">
    <text evidence="1">The sequence shown here is derived from an EMBL/GenBank/DDBJ whole genome shotgun (WGS) entry which is preliminary data.</text>
</comment>
<evidence type="ECO:0000313" key="1">
    <source>
        <dbReference type="EMBL" id="MFC1418610.1"/>
    </source>
</evidence>
<dbReference type="EMBL" id="JBHFAB010000013">
    <property type="protein sequence ID" value="MFC1418610.1"/>
    <property type="molecule type" value="Genomic_DNA"/>
</dbReference>
<dbReference type="RefSeq" id="WP_380537406.1">
    <property type="nucleotide sequence ID" value="NZ_JBHFAB010000013.1"/>
</dbReference>
<proteinExistence type="predicted"/>
<dbReference type="Proteomes" id="UP001592531">
    <property type="component" value="Unassembled WGS sequence"/>
</dbReference>
<name>A0ABV6VY07_9ACTN</name>
<dbReference type="Gene3D" id="1.10.260.40">
    <property type="entry name" value="lambda repressor-like DNA-binding domains"/>
    <property type="match status" value="1"/>
</dbReference>
<organism evidence="1 2">
    <name type="scientific">Streptacidiphilus cavernicola</name>
    <dbReference type="NCBI Taxonomy" id="3342716"/>
    <lineage>
        <taxon>Bacteria</taxon>
        <taxon>Bacillati</taxon>
        <taxon>Actinomycetota</taxon>
        <taxon>Actinomycetes</taxon>
        <taxon>Kitasatosporales</taxon>
        <taxon>Streptomycetaceae</taxon>
        <taxon>Streptacidiphilus</taxon>
    </lineage>
</organism>
<reference evidence="1 2" key="1">
    <citation type="submission" date="2024-09" db="EMBL/GenBank/DDBJ databases">
        <authorList>
            <person name="Lee S.D."/>
        </authorList>
    </citation>
    <scope>NUCLEOTIDE SEQUENCE [LARGE SCALE GENOMIC DNA]</scope>
    <source>
        <strain evidence="1 2">N8-3</strain>
    </source>
</reference>
<gene>
    <name evidence="1" type="ORF">ACEZDE_18525</name>
</gene>
<protein>
    <submittedName>
        <fullName evidence="1">XRE family transcriptional regulator</fullName>
    </submittedName>
</protein>
<accession>A0ABV6VY07</accession>
<evidence type="ECO:0000313" key="2">
    <source>
        <dbReference type="Proteomes" id="UP001592531"/>
    </source>
</evidence>
<dbReference type="InterPro" id="IPR011990">
    <property type="entry name" value="TPR-like_helical_dom_sf"/>
</dbReference>
<sequence length="494" mass="53261">MTSRPKAGSKADRDALRTEMTAAGATLAAVAIEMRTRWGYRPREAWRHAHGWSLNEAADRINTTAGDTENPTYTDASQLGKWEKWPAPSSRRPPLAALALLSDTYRCSVEDLLDLDDRRSLPDSDLRILRATTQAVPTAPTTVVRESPAPEPVASELVLLAAGESASWAQWAEASNVGDIALEQLLADVRTLSLEYLTGDPMVMFTRTRRLRDRVFALLEGHQPPRQASDLYVAAGYLCGLLSWMSSDLGHLSAADTQGRTAWLCAELAGHDGLRAWVLSTRSKIAFWDGRYREAINHARRGAGYAVPGSAAVLLALQEADAWAELGATAEAEVALARATTAREQQNGEDEIGGLFSCDRVRQGNYTSAVHLRARRPADALAEADSALKLLNRQAVRASGTEAQIHIIRATAHLAAGSVDGTYEALRPVLAMPPEKRLDTVAKRLQQLAAAIGRGHLGTVAGRDIQGAVEVYCRESAPKLALSPSDAGPAWITG</sequence>
<dbReference type="CDD" id="cd00093">
    <property type="entry name" value="HTH_XRE"/>
    <property type="match status" value="1"/>
</dbReference>
<dbReference type="InterPro" id="IPR001387">
    <property type="entry name" value="Cro/C1-type_HTH"/>
</dbReference>
<dbReference type="Gene3D" id="1.25.40.10">
    <property type="entry name" value="Tetratricopeptide repeat domain"/>
    <property type="match status" value="1"/>
</dbReference>
<keyword evidence="2" id="KW-1185">Reference proteome</keyword>